<dbReference type="SUPFAM" id="SSF48498">
    <property type="entry name" value="Tetracyclin repressor-like, C-terminal domain"/>
    <property type="match status" value="1"/>
</dbReference>
<dbReference type="STRING" id="115433.SAMN05421835_119127"/>
<evidence type="ECO:0000256" key="1">
    <source>
        <dbReference type="ARBA" id="ARBA00023015"/>
    </source>
</evidence>
<dbReference type="InterPro" id="IPR036271">
    <property type="entry name" value="Tet_transcr_reg_TetR-rel_C_sf"/>
</dbReference>
<evidence type="ECO:0000256" key="3">
    <source>
        <dbReference type="ARBA" id="ARBA00023163"/>
    </source>
</evidence>
<evidence type="ECO:0000256" key="4">
    <source>
        <dbReference type="PROSITE-ProRule" id="PRU00335"/>
    </source>
</evidence>
<keyword evidence="3" id="KW-0804">Transcription</keyword>
<evidence type="ECO:0000259" key="6">
    <source>
        <dbReference type="PROSITE" id="PS50977"/>
    </source>
</evidence>
<dbReference type="InterPro" id="IPR001647">
    <property type="entry name" value="HTH_TetR"/>
</dbReference>
<evidence type="ECO:0000313" key="8">
    <source>
        <dbReference type="Proteomes" id="UP000199025"/>
    </source>
</evidence>
<feature type="region of interest" description="Disordered" evidence="5">
    <location>
        <begin position="197"/>
        <end position="219"/>
    </location>
</feature>
<dbReference type="RefSeq" id="WP_091512967.1">
    <property type="nucleotide sequence ID" value="NZ_CBDQZW010000006.1"/>
</dbReference>
<accession>A0A1I3Z445</accession>
<keyword evidence="1" id="KW-0805">Transcription regulation</keyword>
<reference evidence="7 8" key="1">
    <citation type="submission" date="2016-10" db="EMBL/GenBank/DDBJ databases">
        <authorList>
            <person name="de Groot N.N."/>
        </authorList>
    </citation>
    <scope>NUCLEOTIDE SEQUENCE [LARGE SCALE GENOMIC DNA]</scope>
    <source>
        <strain evidence="7 8">DSM 44468</strain>
    </source>
</reference>
<dbReference type="Proteomes" id="UP000199025">
    <property type="component" value="Unassembled WGS sequence"/>
</dbReference>
<evidence type="ECO:0000313" key="7">
    <source>
        <dbReference type="EMBL" id="SFK38276.1"/>
    </source>
</evidence>
<dbReference type="Pfam" id="PF13305">
    <property type="entry name" value="TetR_C_33"/>
    <property type="match status" value="1"/>
</dbReference>
<dbReference type="EMBL" id="FORP01000019">
    <property type="protein sequence ID" value="SFK38276.1"/>
    <property type="molecule type" value="Genomic_DNA"/>
</dbReference>
<protein>
    <submittedName>
        <fullName evidence="7">DNA-binding transcriptional regulator, AcrR family</fullName>
    </submittedName>
</protein>
<evidence type="ECO:0000256" key="5">
    <source>
        <dbReference type="SAM" id="MobiDB-lite"/>
    </source>
</evidence>
<dbReference type="InterPro" id="IPR050109">
    <property type="entry name" value="HTH-type_TetR-like_transc_reg"/>
</dbReference>
<dbReference type="SUPFAM" id="SSF46689">
    <property type="entry name" value="Homeodomain-like"/>
    <property type="match status" value="1"/>
</dbReference>
<dbReference type="GO" id="GO:0000976">
    <property type="term" value="F:transcription cis-regulatory region binding"/>
    <property type="evidence" value="ECO:0007669"/>
    <property type="project" value="TreeGrafter"/>
</dbReference>
<keyword evidence="8" id="KW-1185">Reference proteome</keyword>
<dbReference type="InterPro" id="IPR009057">
    <property type="entry name" value="Homeodomain-like_sf"/>
</dbReference>
<organism evidence="7 8">
    <name type="scientific">Amycolatopsis sacchari</name>
    <dbReference type="NCBI Taxonomy" id="115433"/>
    <lineage>
        <taxon>Bacteria</taxon>
        <taxon>Bacillati</taxon>
        <taxon>Actinomycetota</taxon>
        <taxon>Actinomycetes</taxon>
        <taxon>Pseudonocardiales</taxon>
        <taxon>Pseudonocardiaceae</taxon>
        <taxon>Amycolatopsis</taxon>
    </lineage>
</organism>
<dbReference type="Gene3D" id="1.10.357.10">
    <property type="entry name" value="Tetracycline Repressor, domain 2"/>
    <property type="match status" value="1"/>
</dbReference>
<dbReference type="GO" id="GO:0003700">
    <property type="term" value="F:DNA-binding transcription factor activity"/>
    <property type="evidence" value="ECO:0007669"/>
    <property type="project" value="TreeGrafter"/>
</dbReference>
<dbReference type="Pfam" id="PF00440">
    <property type="entry name" value="TetR_N"/>
    <property type="match status" value="1"/>
</dbReference>
<feature type="DNA-binding region" description="H-T-H motif" evidence="4">
    <location>
        <begin position="32"/>
        <end position="51"/>
    </location>
</feature>
<proteinExistence type="predicted"/>
<keyword evidence="2 4" id="KW-0238">DNA-binding</keyword>
<evidence type="ECO:0000256" key="2">
    <source>
        <dbReference type="ARBA" id="ARBA00023125"/>
    </source>
</evidence>
<dbReference type="InterPro" id="IPR025996">
    <property type="entry name" value="MT1864/Rv1816-like_C"/>
</dbReference>
<dbReference type="PANTHER" id="PTHR30055:SF220">
    <property type="entry name" value="TETR-FAMILY REGULATORY PROTEIN"/>
    <property type="match status" value="1"/>
</dbReference>
<dbReference type="PROSITE" id="PS50977">
    <property type="entry name" value="HTH_TETR_2"/>
    <property type="match status" value="1"/>
</dbReference>
<sequence>MPDRPFHHGNLRAALLDEAEKVLRERGARALSLRELARAAGVSHGAPRTHFIDRNALLDALAERGFLRLTAEMRTAADGATGDHAALLRAVASAYVRFAVREPALLDLMFAAKVDGPSKEVQHAAEALFETMAGIMNAGVKAGAYNANDVTRFTLLLSATMQGIASLVASRRITPPQGESLIDDAITVFLAGATATAARQRNGSGPTAHTHPHTDPQPH</sequence>
<feature type="domain" description="HTH tetR-type" evidence="6">
    <location>
        <begin position="9"/>
        <end position="69"/>
    </location>
</feature>
<gene>
    <name evidence="7" type="ORF">SAMN05421835_119127</name>
</gene>
<dbReference type="AlphaFoldDB" id="A0A1I3Z445"/>
<feature type="compositionally biased region" description="Polar residues" evidence="5">
    <location>
        <begin position="197"/>
        <end position="207"/>
    </location>
</feature>
<dbReference type="OrthoDB" id="3173376at2"/>
<name>A0A1I3Z445_9PSEU</name>
<dbReference type="PANTHER" id="PTHR30055">
    <property type="entry name" value="HTH-TYPE TRANSCRIPTIONAL REGULATOR RUTR"/>
    <property type="match status" value="1"/>
</dbReference>